<evidence type="ECO:0000256" key="1">
    <source>
        <dbReference type="SAM" id="MobiDB-lite"/>
    </source>
</evidence>
<protein>
    <submittedName>
        <fullName evidence="2">Uncharacterized protein</fullName>
    </submittedName>
</protein>
<organism evidence="2">
    <name type="scientific">Sphingomonas psychrotolerans</name>
    <dbReference type="NCBI Taxonomy" id="1327635"/>
    <lineage>
        <taxon>Bacteria</taxon>
        <taxon>Pseudomonadati</taxon>
        <taxon>Pseudomonadota</taxon>
        <taxon>Alphaproteobacteria</taxon>
        <taxon>Sphingomonadales</taxon>
        <taxon>Sphingomonadaceae</taxon>
        <taxon>Sphingomonas</taxon>
    </lineage>
</organism>
<comment type="caution">
    <text evidence="2">The sequence shown here is derived from an EMBL/GenBank/DDBJ whole genome shotgun (WGS) entry which is preliminary data.</text>
</comment>
<feature type="region of interest" description="Disordered" evidence="1">
    <location>
        <begin position="37"/>
        <end position="68"/>
    </location>
</feature>
<accession>A0ABU3N771</accession>
<reference evidence="2" key="1">
    <citation type="submission" date="2022-04" db="EMBL/GenBank/DDBJ databases">
        <title>Tomato heritable bacteria conferring resistance against bacterial wilt.</title>
        <authorList>
            <person name="Yin J."/>
        </authorList>
    </citation>
    <scope>NUCLEOTIDE SEQUENCE</scope>
    <source>
        <strain evidence="2">Cra20</strain>
    </source>
</reference>
<name>A0ABU3N771_9SPHN</name>
<evidence type="ECO:0000313" key="2">
    <source>
        <dbReference type="EMBL" id="MDT8760146.1"/>
    </source>
</evidence>
<dbReference type="EMBL" id="JALMLT010000004">
    <property type="protein sequence ID" value="MDT8760146.1"/>
    <property type="molecule type" value="Genomic_DNA"/>
</dbReference>
<proteinExistence type="predicted"/>
<gene>
    <name evidence="2" type="ORF">MZO42_15705</name>
</gene>
<sequence>MRKPIYDSLRTLSLEPVRQAPARWLLGLDAASRVLFPHAPRSRRRASGQVEGASPAGWSNDHGGDGVR</sequence>